<evidence type="ECO:0000256" key="8">
    <source>
        <dbReference type="ARBA" id="ARBA00022786"/>
    </source>
</evidence>
<comment type="catalytic activity">
    <reaction evidence="1">
        <text>S-ubiquitinyl-[E2 ubiquitin-conjugating enzyme]-L-cysteine + [acceptor protein]-L-lysine = [E2 ubiquitin-conjugating enzyme]-L-cysteine + N(6)-ubiquitinyl-[acceptor protein]-L-lysine.</text>
        <dbReference type="EC" id="2.3.2.27"/>
    </reaction>
</comment>
<comment type="caution">
    <text evidence="14">The sequence shown here is derived from an EMBL/GenBank/DDBJ whole genome shotgun (WGS) entry which is preliminary data.</text>
</comment>
<evidence type="ECO:0000256" key="6">
    <source>
        <dbReference type="ARBA" id="ARBA00022723"/>
    </source>
</evidence>
<evidence type="ECO:0000256" key="11">
    <source>
        <dbReference type="ARBA" id="ARBA00023136"/>
    </source>
</evidence>
<evidence type="ECO:0000256" key="7">
    <source>
        <dbReference type="ARBA" id="ARBA00022771"/>
    </source>
</evidence>
<feature type="transmembrane region" description="Helical" evidence="12">
    <location>
        <begin position="6"/>
        <end position="25"/>
    </location>
</feature>
<dbReference type="AlphaFoldDB" id="M0M5M6"/>
<dbReference type="PATRIC" id="fig|1132509.6.peg.750"/>
<evidence type="ECO:0000313" key="15">
    <source>
        <dbReference type="Proteomes" id="UP000011566"/>
    </source>
</evidence>
<evidence type="ECO:0000256" key="1">
    <source>
        <dbReference type="ARBA" id="ARBA00000900"/>
    </source>
</evidence>
<keyword evidence="11 12" id="KW-0472">Membrane</keyword>
<dbReference type="GO" id="GO:0016567">
    <property type="term" value="P:protein ubiquitination"/>
    <property type="evidence" value="ECO:0007669"/>
    <property type="project" value="InterPro"/>
</dbReference>
<keyword evidence="15" id="KW-1185">Reference proteome</keyword>
<dbReference type="OrthoDB" id="170690at2157"/>
<feature type="domain" description="E3 Ubiquitin ligase MUL1-like" evidence="13">
    <location>
        <begin position="178"/>
        <end position="277"/>
    </location>
</feature>
<name>M0M5M6_9EURY</name>
<dbReference type="EMBL" id="AOMB01000008">
    <property type="protein sequence ID" value="EMA40991.1"/>
    <property type="molecule type" value="Genomic_DNA"/>
</dbReference>
<feature type="transmembrane region" description="Helical" evidence="12">
    <location>
        <begin position="264"/>
        <end position="285"/>
    </location>
</feature>
<dbReference type="EC" id="2.3.2.27" evidence="3"/>
<dbReference type="GO" id="GO:0008270">
    <property type="term" value="F:zinc ion binding"/>
    <property type="evidence" value="ECO:0007669"/>
    <property type="project" value="UniProtKB-KW"/>
</dbReference>
<organism evidence="14 15">
    <name type="scientific">Halococcus hamelinensis 100A6</name>
    <dbReference type="NCBI Taxonomy" id="1132509"/>
    <lineage>
        <taxon>Archaea</taxon>
        <taxon>Methanobacteriati</taxon>
        <taxon>Methanobacteriota</taxon>
        <taxon>Stenosarchaea group</taxon>
        <taxon>Halobacteria</taxon>
        <taxon>Halobacteriales</taxon>
        <taxon>Halococcaceae</taxon>
        <taxon>Halococcus</taxon>
    </lineage>
</organism>
<keyword evidence="4" id="KW-0808">Transferase</keyword>
<keyword evidence="7" id="KW-0863">Zinc-finger</keyword>
<dbReference type="GO" id="GO:0061630">
    <property type="term" value="F:ubiquitin protein ligase activity"/>
    <property type="evidence" value="ECO:0007669"/>
    <property type="project" value="UniProtKB-EC"/>
</dbReference>
<dbReference type="InterPro" id="IPR022170">
    <property type="entry name" value="MUL1-like"/>
</dbReference>
<dbReference type="GO" id="GO:0016020">
    <property type="term" value="C:membrane"/>
    <property type="evidence" value="ECO:0007669"/>
    <property type="project" value="UniProtKB-SubCell"/>
</dbReference>
<keyword evidence="9" id="KW-0862">Zinc</keyword>
<evidence type="ECO:0000259" key="13">
    <source>
        <dbReference type="Pfam" id="PF12483"/>
    </source>
</evidence>
<evidence type="ECO:0000256" key="12">
    <source>
        <dbReference type="SAM" id="Phobius"/>
    </source>
</evidence>
<dbReference type="Pfam" id="PF12483">
    <property type="entry name" value="GIDE"/>
    <property type="match status" value="1"/>
</dbReference>
<protein>
    <recommendedName>
        <fullName evidence="3">RING-type E3 ubiquitin transferase</fullName>
        <ecNumber evidence="3">2.3.2.27</ecNumber>
    </recommendedName>
</protein>
<dbReference type="RefSeq" id="WP_007690805.1">
    <property type="nucleotide sequence ID" value="NZ_AJRK01000063.1"/>
</dbReference>
<dbReference type="eggNOG" id="arCOG06218">
    <property type="taxonomic scope" value="Archaea"/>
</dbReference>
<dbReference type="Proteomes" id="UP000011566">
    <property type="component" value="Unassembled WGS sequence"/>
</dbReference>
<keyword evidence="8" id="KW-0833">Ubl conjugation pathway</keyword>
<evidence type="ECO:0000256" key="4">
    <source>
        <dbReference type="ARBA" id="ARBA00022679"/>
    </source>
</evidence>
<evidence type="ECO:0000256" key="3">
    <source>
        <dbReference type="ARBA" id="ARBA00012483"/>
    </source>
</evidence>
<sequence length="286" mass="30148">MVDLALVGVGLVVGVVGLVFAYTGWLNRKQRRLVTETGTTEVRGIDEEGRVEVKGEVDADQGVFTSPIGQSDAVLAAWEVEEWNERGDTSNWRTLASGVYSEPFHVDDGTGTVEVSLTDRVSGESESLLSLDSTVAGDGVAVDNVTCEFEAFPVVEEVGAESEPPEHVRSFVAGERGVSGQLGSITNLVDIGNAHGDRRYSERALGPGEAVYLLGHAEADADAPHPLHPEDVVLTAGNEEPFILSDHAEDALVDQFGSGYRRSLAIGVVLVVVGIAAVVAGTTPLL</sequence>
<reference evidence="14 15" key="1">
    <citation type="journal article" date="2014" name="PLoS Genet.">
        <title>Phylogenetically driven sequencing of extremely halophilic archaea reveals strategies for static and dynamic osmo-response.</title>
        <authorList>
            <person name="Becker E.A."/>
            <person name="Seitzer P.M."/>
            <person name="Tritt A."/>
            <person name="Larsen D."/>
            <person name="Krusor M."/>
            <person name="Yao A.I."/>
            <person name="Wu D."/>
            <person name="Madern D."/>
            <person name="Eisen J.A."/>
            <person name="Darling A.E."/>
            <person name="Facciotti M.T."/>
        </authorList>
    </citation>
    <scope>NUCLEOTIDE SEQUENCE [LARGE SCALE GENOMIC DNA]</scope>
    <source>
        <strain evidence="14 15">100A6</strain>
    </source>
</reference>
<gene>
    <name evidence="14" type="ORF">C447_03169</name>
</gene>
<evidence type="ECO:0000313" key="14">
    <source>
        <dbReference type="EMBL" id="EMA40991.1"/>
    </source>
</evidence>
<keyword evidence="10 12" id="KW-1133">Transmembrane helix</keyword>
<accession>M0M5M6</accession>
<keyword evidence="5 12" id="KW-0812">Transmembrane</keyword>
<keyword evidence="6" id="KW-0479">Metal-binding</keyword>
<proteinExistence type="predicted"/>
<evidence type="ECO:0000256" key="10">
    <source>
        <dbReference type="ARBA" id="ARBA00022989"/>
    </source>
</evidence>
<evidence type="ECO:0000256" key="9">
    <source>
        <dbReference type="ARBA" id="ARBA00022833"/>
    </source>
</evidence>
<evidence type="ECO:0000256" key="2">
    <source>
        <dbReference type="ARBA" id="ARBA00004141"/>
    </source>
</evidence>
<evidence type="ECO:0000256" key="5">
    <source>
        <dbReference type="ARBA" id="ARBA00022692"/>
    </source>
</evidence>
<comment type="subcellular location">
    <subcellularLocation>
        <location evidence="2">Membrane</location>
        <topology evidence="2">Multi-pass membrane protein</topology>
    </subcellularLocation>
</comment>